<dbReference type="PROSITE" id="PS50110">
    <property type="entry name" value="RESPONSE_REGULATORY"/>
    <property type="match status" value="1"/>
</dbReference>
<dbReference type="SMART" id="SM00448">
    <property type="entry name" value="REC"/>
    <property type="match status" value="1"/>
</dbReference>
<keyword evidence="4" id="KW-0804">Transcription</keyword>
<comment type="caution">
    <text evidence="9">The sequence shown here is derived from an EMBL/GenBank/DDBJ whole genome shotgun (WGS) entry which is preliminary data.</text>
</comment>
<gene>
    <name evidence="9" type="ORF">IAA53_08015</name>
</gene>
<feature type="domain" description="HTH araC/xylS-type" evidence="7">
    <location>
        <begin position="395"/>
        <end position="494"/>
    </location>
</feature>
<evidence type="ECO:0000259" key="8">
    <source>
        <dbReference type="PROSITE" id="PS50110"/>
    </source>
</evidence>
<keyword evidence="3" id="KW-0238">DNA-binding</keyword>
<dbReference type="InterPro" id="IPR001789">
    <property type="entry name" value="Sig_transdc_resp-reg_receiver"/>
</dbReference>
<accession>A0A9D1IXJ0</accession>
<protein>
    <recommendedName>
        <fullName evidence="1">Stage 0 sporulation protein A homolog</fullName>
    </recommendedName>
</protein>
<dbReference type="GO" id="GO:0043565">
    <property type="term" value="F:sequence-specific DNA binding"/>
    <property type="evidence" value="ECO:0007669"/>
    <property type="project" value="InterPro"/>
</dbReference>
<proteinExistence type="predicted"/>
<dbReference type="PANTHER" id="PTHR43280:SF28">
    <property type="entry name" value="HTH-TYPE TRANSCRIPTIONAL ACTIVATOR RHAS"/>
    <property type="match status" value="1"/>
</dbReference>
<feature type="modified residue" description="4-aspartylphosphate" evidence="6">
    <location>
        <position position="54"/>
    </location>
</feature>
<dbReference type="InterPro" id="IPR009057">
    <property type="entry name" value="Homeodomain-like_sf"/>
</dbReference>
<evidence type="ECO:0000259" key="7">
    <source>
        <dbReference type="PROSITE" id="PS01124"/>
    </source>
</evidence>
<dbReference type="PROSITE" id="PS01124">
    <property type="entry name" value="HTH_ARAC_FAMILY_2"/>
    <property type="match status" value="1"/>
</dbReference>
<dbReference type="PROSITE" id="PS00041">
    <property type="entry name" value="HTH_ARAC_FAMILY_1"/>
    <property type="match status" value="1"/>
</dbReference>
<dbReference type="EMBL" id="DVHE01000060">
    <property type="protein sequence ID" value="HIR51217.1"/>
    <property type="molecule type" value="Genomic_DNA"/>
</dbReference>
<dbReference type="Gene3D" id="3.40.50.2300">
    <property type="match status" value="1"/>
</dbReference>
<feature type="domain" description="Response regulatory" evidence="8">
    <location>
        <begin position="2"/>
        <end position="119"/>
    </location>
</feature>
<keyword evidence="6" id="KW-0597">Phosphoprotein</keyword>
<dbReference type="SUPFAM" id="SSF46689">
    <property type="entry name" value="Homeodomain-like"/>
    <property type="match status" value="2"/>
</dbReference>
<evidence type="ECO:0000256" key="1">
    <source>
        <dbReference type="ARBA" id="ARBA00018672"/>
    </source>
</evidence>
<keyword evidence="2" id="KW-0805">Transcription regulation</keyword>
<evidence type="ECO:0000313" key="9">
    <source>
        <dbReference type="EMBL" id="HIR51217.1"/>
    </source>
</evidence>
<dbReference type="Pfam" id="PF00072">
    <property type="entry name" value="Response_reg"/>
    <property type="match status" value="1"/>
</dbReference>
<dbReference type="AlphaFoldDB" id="A0A9D1IXJ0"/>
<evidence type="ECO:0000313" key="10">
    <source>
        <dbReference type="Proteomes" id="UP000824239"/>
    </source>
</evidence>
<evidence type="ECO:0000256" key="3">
    <source>
        <dbReference type="ARBA" id="ARBA00023125"/>
    </source>
</evidence>
<comment type="function">
    <text evidence="5">May play the central regulatory role in sporulation. It may be an element of the effector pathway responsible for the activation of sporulation genes in response to nutritional stress. Spo0A may act in concert with spo0H (a sigma factor) to control the expression of some genes that are critical to the sporulation process.</text>
</comment>
<dbReference type="CDD" id="cd17536">
    <property type="entry name" value="REC_YesN-like"/>
    <property type="match status" value="1"/>
</dbReference>
<reference evidence="9" key="1">
    <citation type="submission" date="2020-10" db="EMBL/GenBank/DDBJ databases">
        <authorList>
            <person name="Gilroy R."/>
        </authorList>
    </citation>
    <scope>NUCLEOTIDE SEQUENCE</scope>
    <source>
        <strain evidence="9">ChiBcec15-4380</strain>
    </source>
</reference>
<evidence type="ECO:0000256" key="2">
    <source>
        <dbReference type="ARBA" id="ARBA00023015"/>
    </source>
</evidence>
<dbReference type="Proteomes" id="UP000824239">
    <property type="component" value="Unassembled WGS sequence"/>
</dbReference>
<sequence length="500" mass="55604">MRIFLVEDEVLVLRTLKQKILSLDASYEIIGTATNGLEAYGRILESKPDVVLSDIRMPDMDGITLLEKLQSAGFRAITVLVSGYADFSFAQSAIRLGVQDYLLKPVELESLQACLAKCAAALRQSGQAQPTGLPAGPADFELPAPGCQPPYGLVYLIFSNALSSADYIFHPDFPYFPAAELQPLFQRAFPQVSRQACLDGIFSNEKAVVLGQYTGNEDHLRAVVESLLPQLAAAYHAPVTAYCTVSDRDDLARALRSCRKIAARGIMLGKTGVCRNERPRPGFPLSEHATLLTSLVRQGDAALLRASCRKLARAWEEHQRPLYLIQQDLLFLLSSIRQELQTTTQIAENELIVENLLCFSSTYEALASGFSVLLLELFGPKDASLGADGKEQLVASIEQYFQKHLSENITLQDLSEQFNFSKVYLCRVFKQAKNMTLMDYFTRMKISRAQAMLQESPDATVHQVAEALGFRDVYYFTKVFRRITGVSPSQMQTSEEKRVP</sequence>
<dbReference type="InterPro" id="IPR011006">
    <property type="entry name" value="CheY-like_superfamily"/>
</dbReference>
<dbReference type="GO" id="GO:0000160">
    <property type="term" value="P:phosphorelay signal transduction system"/>
    <property type="evidence" value="ECO:0007669"/>
    <property type="project" value="InterPro"/>
</dbReference>
<evidence type="ECO:0000256" key="5">
    <source>
        <dbReference type="ARBA" id="ARBA00024867"/>
    </source>
</evidence>
<dbReference type="SMART" id="SM00342">
    <property type="entry name" value="HTH_ARAC"/>
    <property type="match status" value="1"/>
</dbReference>
<dbReference type="SUPFAM" id="SSF52172">
    <property type="entry name" value="CheY-like"/>
    <property type="match status" value="1"/>
</dbReference>
<dbReference type="PANTHER" id="PTHR43280">
    <property type="entry name" value="ARAC-FAMILY TRANSCRIPTIONAL REGULATOR"/>
    <property type="match status" value="1"/>
</dbReference>
<name>A0A9D1IXJ0_9FIRM</name>
<dbReference type="Gene3D" id="1.10.10.60">
    <property type="entry name" value="Homeodomain-like"/>
    <property type="match status" value="2"/>
</dbReference>
<dbReference type="GO" id="GO:0003700">
    <property type="term" value="F:DNA-binding transcription factor activity"/>
    <property type="evidence" value="ECO:0007669"/>
    <property type="project" value="InterPro"/>
</dbReference>
<dbReference type="InterPro" id="IPR018060">
    <property type="entry name" value="HTH_AraC"/>
</dbReference>
<reference evidence="9" key="2">
    <citation type="journal article" date="2021" name="PeerJ">
        <title>Extensive microbial diversity within the chicken gut microbiome revealed by metagenomics and culture.</title>
        <authorList>
            <person name="Gilroy R."/>
            <person name="Ravi A."/>
            <person name="Getino M."/>
            <person name="Pursley I."/>
            <person name="Horton D.L."/>
            <person name="Alikhan N.F."/>
            <person name="Baker D."/>
            <person name="Gharbi K."/>
            <person name="Hall N."/>
            <person name="Watson M."/>
            <person name="Adriaenssens E.M."/>
            <person name="Foster-Nyarko E."/>
            <person name="Jarju S."/>
            <person name="Secka A."/>
            <person name="Antonio M."/>
            <person name="Oren A."/>
            <person name="Chaudhuri R.R."/>
            <person name="La Ragione R."/>
            <person name="Hildebrand F."/>
            <person name="Pallen M.J."/>
        </authorList>
    </citation>
    <scope>NUCLEOTIDE SEQUENCE</scope>
    <source>
        <strain evidence="9">ChiBcec15-4380</strain>
    </source>
</reference>
<evidence type="ECO:0000256" key="4">
    <source>
        <dbReference type="ARBA" id="ARBA00023163"/>
    </source>
</evidence>
<organism evidence="9 10">
    <name type="scientific">Candidatus Avoscillospira avicola</name>
    <dbReference type="NCBI Taxonomy" id="2840706"/>
    <lineage>
        <taxon>Bacteria</taxon>
        <taxon>Bacillati</taxon>
        <taxon>Bacillota</taxon>
        <taxon>Clostridia</taxon>
        <taxon>Eubacteriales</taxon>
        <taxon>Oscillospiraceae</taxon>
        <taxon>Oscillospiraceae incertae sedis</taxon>
        <taxon>Candidatus Avoscillospira</taxon>
    </lineage>
</organism>
<dbReference type="InterPro" id="IPR018062">
    <property type="entry name" value="HTH_AraC-typ_CS"/>
</dbReference>
<dbReference type="Pfam" id="PF12833">
    <property type="entry name" value="HTH_18"/>
    <property type="match status" value="1"/>
</dbReference>
<evidence type="ECO:0000256" key="6">
    <source>
        <dbReference type="PROSITE-ProRule" id="PRU00169"/>
    </source>
</evidence>